<dbReference type="InterPro" id="IPR029058">
    <property type="entry name" value="AB_hydrolase_fold"/>
</dbReference>
<comment type="caution">
    <text evidence="4">The sequence shown here is derived from an EMBL/GenBank/DDBJ whole genome shotgun (WGS) entry which is preliminary data.</text>
</comment>
<evidence type="ECO:0000256" key="2">
    <source>
        <dbReference type="ARBA" id="ARBA00038128"/>
    </source>
</evidence>
<keyword evidence="5" id="KW-1185">Reference proteome</keyword>
<keyword evidence="1" id="KW-0560">Oxidoreductase</keyword>
<dbReference type="PRINTS" id="PR00412">
    <property type="entry name" value="EPOXHYDRLASE"/>
</dbReference>
<dbReference type="RefSeq" id="WP_182613871.1">
    <property type="nucleotide sequence ID" value="NZ_BAAATF010000001.1"/>
</dbReference>
<dbReference type="FunFam" id="3.40.50.1820:FF:000205">
    <property type="entry name" value="Non-haem bromoperoxidase BPO-A2"/>
    <property type="match status" value="1"/>
</dbReference>
<dbReference type="InterPro" id="IPR000073">
    <property type="entry name" value="AB_hydrolase_1"/>
</dbReference>
<feature type="domain" description="AB hydrolase-1" evidence="3">
    <location>
        <begin position="26"/>
        <end position="267"/>
    </location>
</feature>
<dbReference type="PRINTS" id="PR00111">
    <property type="entry name" value="ABHYDROLASE"/>
</dbReference>
<evidence type="ECO:0000256" key="1">
    <source>
        <dbReference type="ARBA" id="ARBA00022559"/>
    </source>
</evidence>
<evidence type="ECO:0000313" key="5">
    <source>
        <dbReference type="Proteomes" id="UP000540568"/>
    </source>
</evidence>
<keyword evidence="1" id="KW-0575">Peroxidase</keyword>
<dbReference type="InterPro" id="IPR000639">
    <property type="entry name" value="Epox_hydrolase-like"/>
</dbReference>
<dbReference type="Gene3D" id="3.40.50.1820">
    <property type="entry name" value="alpha/beta hydrolase"/>
    <property type="match status" value="1"/>
</dbReference>
<dbReference type="AlphaFoldDB" id="A0A7W3PC25"/>
<organism evidence="4 5">
    <name type="scientific">Promicromonospora sukumoe</name>
    <dbReference type="NCBI Taxonomy" id="88382"/>
    <lineage>
        <taxon>Bacteria</taxon>
        <taxon>Bacillati</taxon>
        <taxon>Actinomycetota</taxon>
        <taxon>Actinomycetes</taxon>
        <taxon>Micrococcales</taxon>
        <taxon>Promicromonosporaceae</taxon>
        <taxon>Promicromonospora</taxon>
    </lineage>
</organism>
<dbReference type="InterPro" id="IPR050471">
    <property type="entry name" value="AB_hydrolase"/>
</dbReference>
<sequence length="280" mass="30635">MGFITVGNENSTPTELYYEDHGSGQPVVLIHGYPLDGNSWERQSRELIAAGYRVITYDRRGFGKSSKVGAGYDYDTFAADLDTVLNTLDLRDVILVGFSMGTGELARYVKNHGAERVAKLAFLASLEPFLVAADDNPNGVPQSVFDGIEEAARSDRFAWFTNFYQDFYNLDENLGSRISQEAVTASWNTATGSAPVAAYAVVSSWIEDFRTDVEAVRAAGKPSLILHGTKDNILPIDATGRAFHAAFPEAEYVEIEGAPHGLLWTHAAEVNEVLLKFVQA</sequence>
<proteinExistence type="inferred from homology"/>
<evidence type="ECO:0000259" key="3">
    <source>
        <dbReference type="Pfam" id="PF00561"/>
    </source>
</evidence>
<comment type="similarity">
    <text evidence="2">Belongs to the AB hydrolase superfamily. Bacterial non-heme haloperoxidase / perhydrolase family.</text>
</comment>
<dbReference type="PANTHER" id="PTHR43433:SF4">
    <property type="entry name" value="NON-HEME CHLOROPEROXIDASE-RELATED"/>
    <property type="match status" value="1"/>
</dbReference>
<reference evidence="4 5" key="1">
    <citation type="submission" date="2020-07" db="EMBL/GenBank/DDBJ databases">
        <title>Sequencing the genomes of 1000 actinobacteria strains.</title>
        <authorList>
            <person name="Klenk H.-P."/>
        </authorList>
    </citation>
    <scope>NUCLEOTIDE SEQUENCE [LARGE SCALE GENOMIC DNA]</scope>
    <source>
        <strain evidence="4 5">DSM 44121</strain>
    </source>
</reference>
<dbReference type="GO" id="GO:0004601">
    <property type="term" value="F:peroxidase activity"/>
    <property type="evidence" value="ECO:0007669"/>
    <property type="project" value="UniProtKB-KW"/>
</dbReference>
<evidence type="ECO:0000313" key="4">
    <source>
        <dbReference type="EMBL" id="MBA8806082.1"/>
    </source>
</evidence>
<protein>
    <submittedName>
        <fullName evidence="4">Pimeloyl-ACP methyl ester carboxylesterase</fullName>
    </submittedName>
</protein>
<dbReference type="PANTHER" id="PTHR43433">
    <property type="entry name" value="HYDROLASE, ALPHA/BETA FOLD FAMILY PROTEIN"/>
    <property type="match status" value="1"/>
</dbReference>
<accession>A0A7W3PC25</accession>
<dbReference type="SUPFAM" id="SSF53474">
    <property type="entry name" value="alpha/beta-Hydrolases"/>
    <property type="match status" value="1"/>
</dbReference>
<gene>
    <name evidence="4" type="ORF">FHX71_000024</name>
</gene>
<name>A0A7W3PC25_9MICO</name>
<dbReference type="Pfam" id="PF00561">
    <property type="entry name" value="Abhydrolase_1"/>
    <property type="match status" value="1"/>
</dbReference>
<dbReference type="Proteomes" id="UP000540568">
    <property type="component" value="Unassembled WGS sequence"/>
</dbReference>
<dbReference type="EMBL" id="JACGWV010000001">
    <property type="protein sequence ID" value="MBA8806082.1"/>
    <property type="molecule type" value="Genomic_DNA"/>
</dbReference>